<keyword evidence="3" id="KW-1003">Cell membrane</keyword>
<dbReference type="RefSeq" id="WP_035031466.1">
    <property type="nucleotide sequence ID" value="NZ_KK073904.1"/>
</dbReference>
<feature type="transmembrane region" description="Helical" evidence="7">
    <location>
        <begin position="63"/>
        <end position="90"/>
    </location>
</feature>
<feature type="transmembrane region" description="Helical" evidence="7">
    <location>
        <begin position="178"/>
        <end position="200"/>
    </location>
</feature>
<dbReference type="InterPro" id="IPR035906">
    <property type="entry name" value="MetI-like_sf"/>
</dbReference>
<feature type="transmembrane region" description="Helical" evidence="7">
    <location>
        <begin position="102"/>
        <end position="123"/>
    </location>
</feature>
<keyword evidence="6 7" id="KW-0472">Membrane</keyword>
<evidence type="ECO:0000259" key="8">
    <source>
        <dbReference type="PROSITE" id="PS50928"/>
    </source>
</evidence>
<dbReference type="SUPFAM" id="SSF161098">
    <property type="entry name" value="MetI-like"/>
    <property type="match status" value="1"/>
</dbReference>
<reference evidence="10 12" key="2">
    <citation type="submission" date="2019-03" db="EMBL/GenBank/DDBJ databases">
        <title>Genomic Encyclopedia of Type Strains, Phase IV (KMG-IV): sequencing the most valuable type-strain genomes for metagenomic binning, comparative biology and taxonomic classification.</title>
        <authorList>
            <person name="Goeker M."/>
        </authorList>
    </citation>
    <scope>NUCLEOTIDE SEQUENCE [LARGE SCALE GENOMIC DNA]</scope>
    <source>
        <strain evidence="10 12">DSM 11603</strain>
    </source>
</reference>
<dbReference type="InterPro" id="IPR050901">
    <property type="entry name" value="BP-dep_ABC_trans_perm"/>
</dbReference>
<dbReference type="Proteomes" id="UP000294958">
    <property type="component" value="Unassembled WGS sequence"/>
</dbReference>
<dbReference type="Pfam" id="PF00528">
    <property type="entry name" value="BPD_transp_1"/>
    <property type="match status" value="1"/>
</dbReference>
<evidence type="ECO:0000256" key="7">
    <source>
        <dbReference type="RuleBase" id="RU363032"/>
    </source>
</evidence>
<dbReference type="GO" id="GO:0005886">
    <property type="term" value="C:plasma membrane"/>
    <property type="evidence" value="ECO:0007669"/>
    <property type="project" value="UniProtKB-SubCell"/>
</dbReference>
<dbReference type="GO" id="GO:0055085">
    <property type="term" value="P:transmembrane transport"/>
    <property type="evidence" value="ECO:0007669"/>
    <property type="project" value="InterPro"/>
</dbReference>
<protein>
    <submittedName>
        <fullName evidence="10">Carbohydrate ABC transporter membrane protein 2 (CUT1 family)</fullName>
    </submittedName>
    <submittedName>
        <fullName evidence="9">Sugar ABC transporter permease</fullName>
    </submittedName>
</protein>
<comment type="caution">
    <text evidence="9">The sequence shown here is derived from an EMBL/GenBank/DDBJ whole genome shotgun (WGS) entry which is preliminary data.</text>
</comment>
<comment type="similarity">
    <text evidence="7">Belongs to the binding-protein-dependent transport system permease family.</text>
</comment>
<name>A0A011ST53_9HYPH</name>
<gene>
    <name evidence="9" type="ORF">BG36_15470</name>
    <name evidence="10" type="ORF">DES43_12654</name>
</gene>
<dbReference type="OrthoDB" id="9809103at2"/>
<dbReference type="HOGENOM" id="CLU_016047_1_2_5"/>
<reference evidence="9 11" key="1">
    <citation type="submission" date="2014-02" db="EMBL/GenBank/DDBJ databases">
        <title>Aquamicrobium defluvii Genome sequencing.</title>
        <authorList>
            <person name="Wang X."/>
        </authorList>
    </citation>
    <scope>NUCLEOTIDE SEQUENCE [LARGE SCALE GENOMIC DNA]</scope>
    <source>
        <strain evidence="9 11">W13Z1</strain>
    </source>
</reference>
<keyword evidence="2 7" id="KW-0813">Transport</keyword>
<evidence type="ECO:0000313" key="10">
    <source>
        <dbReference type="EMBL" id="TDR32677.1"/>
    </source>
</evidence>
<evidence type="ECO:0000313" key="9">
    <source>
        <dbReference type="EMBL" id="EXL02344.1"/>
    </source>
</evidence>
<dbReference type="eggNOG" id="COG0395">
    <property type="taxonomic scope" value="Bacteria"/>
</dbReference>
<accession>A0A011ST53</accession>
<evidence type="ECO:0000256" key="4">
    <source>
        <dbReference type="ARBA" id="ARBA00022692"/>
    </source>
</evidence>
<evidence type="ECO:0000313" key="11">
    <source>
        <dbReference type="Proteomes" id="UP000019849"/>
    </source>
</evidence>
<evidence type="ECO:0000256" key="3">
    <source>
        <dbReference type="ARBA" id="ARBA00022475"/>
    </source>
</evidence>
<dbReference type="EMBL" id="JENY01000032">
    <property type="protein sequence ID" value="EXL02344.1"/>
    <property type="molecule type" value="Genomic_DNA"/>
</dbReference>
<feature type="domain" description="ABC transmembrane type-1" evidence="8">
    <location>
        <begin position="67"/>
        <end position="258"/>
    </location>
</feature>
<dbReference type="CDD" id="cd06261">
    <property type="entry name" value="TM_PBP2"/>
    <property type="match status" value="1"/>
</dbReference>
<evidence type="ECO:0000256" key="2">
    <source>
        <dbReference type="ARBA" id="ARBA00022448"/>
    </source>
</evidence>
<dbReference type="Gene3D" id="1.10.3720.10">
    <property type="entry name" value="MetI-like"/>
    <property type="match status" value="1"/>
</dbReference>
<comment type="subcellular location">
    <subcellularLocation>
        <location evidence="1 7">Cell membrane</location>
        <topology evidence="1 7">Multi-pass membrane protein</topology>
    </subcellularLocation>
</comment>
<evidence type="ECO:0000256" key="5">
    <source>
        <dbReference type="ARBA" id="ARBA00022989"/>
    </source>
</evidence>
<evidence type="ECO:0000256" key="6">
    <source>
        <dbReference type="ARBA" id="ARBA00023136"/>
    </source>
</evidence>
<feature type="transmembrane region" description="Helical" evidence="7">
    <location>
        <begin position="7"/>
        <end position="29"/>
    </location>
</feature>
<feature type="transmembrane region" description="Helical" evidence="7">
    <location>
        <begin position="237"/>
        <end position="259"/>
    </location>
</feature>
<dbReference type="STRING" id="69279.BG36_15470"/>
<dbReference type="PANTHER" id="PTHR32243">
    <property type="entry name" value="MALTOSE TRANSPORT SYSTEM PERMEASE-RELATED"/>
    <property type="match status" value="1"/>
</dbReference>
<keyword evidence="4 7" id="KW-0812">Transmembrane</keyword>
<organism evidence="9 11">
    <name type="scientific">Aquamicrobium defluvii</name>
    <dbReference type="NCBI Taxonomy" id="69279"/>
    <lineage>
        <taxon>Bacteria</taxon>
        <taxon>Pseudomonadati</taxon>
        <taxon>Pseudomonadota</taxon>
        <taxon>Alphaproteobacteria</taxon>
        <taxon>Hyphomicrobiales</taxon>
        <taxon>Phyllobacteriaceae</taxon>
        <taxon>Aquamicrobium</taxon>
    </lineage>
</organism>
<dbReference type="PROSITE" id="PS50928">
    <property type="entry name" value="ABC_TM1"/>
    <property type="match status" value="1"/>
</dbReference>
<dbReference type="Proteomes" id="UP000019849">
    <property type="component" value="Unassembled WGS sequence"/>
</dbReference>
<feature type="transmembrane region" description="Helical" evidence="7">
    <location>
        <begin position="135"/>
        <end position="157"/>
    </location>
</feature>
<dbReference type="PATRIC" id="fig|69279.3.peg.4160"/>
<evidence type="ECO:0000313" key="12">
    <source>
        <dbReference type="Proteomes" id="UP000294958"/>
    </source>
</evidence>
<keyword evidence="12" id="KW-1185">Reference proteome</keyword>
<keyword evidence="5 7" id="KW-1133">Transmembrane helix</keyword>
<evidence type="ECO:0000256" key="1">
    <source>
        <dbReference type="ARBA" id="ARBA00004651"/>
    </source>
</evidence>
<dbReference type="PANTHER" id="PTHR32243:SF18">
    <property type="entry name" value="INNER MEMBRANE ABC TRANSPORTER PERMEASE PROTEIN YCJP"/>
    <property type="match status" value="1"/>
</dbReference>
<proteinExistence type="inferred from homology"/>
<dbReference type="InterPro" id="IPR000515">
    <property type="entry name" value="MetI-like"/>
</dbReference>
<sequence>MITALRWLVFAVAALAMNFPILVTLATSFKSARELSTNPGLWVQAPTLANYLAVFQVTDRLNIALYLFNSMVAALTGTMLAVVLALPAAYAIARGRVGERTLLPLIVNLRAVPLIIFAIPLYMMFQWLALLDTRLGLGLILTIVNLPLALIILVNAIRELPAELDEAAQIDGAGRTRTLVRIIAPMCRPAIVTSLIFGFITAWNEFLFGLMLTTSKAVPITVGASFFFAASGGGVQWGVASAVMIVGALPPVLLGLVMYRQISGSMTAGAVKG</sequence>
<dbReference type="AlphaFoldDB" id="A0A011ST53"/>
<dbReference type="EMBL" id="SNZF01000026">
    <property type="protein sequence ID" value="TDR32677.1"/>
    <property type="molecule type" value="Genomic_DNA"/>
</dbReference>